<name>A0A1I2QTL1_9CLOT</name>
<dbReference type="AlphaFoldDB" id="A0A1I2QTL1"/>
<dbReference type="eggNOG" id="ENOG5030V6Q">
    <property type="taxonomic scope" value="Bacteria"/>
</dbReference>
<dbReference type="RefSeq" id="WP_074846730.1">
    <property type="nucleotide sequence ID" value="NZ_FOOE01000045.1"/>
</dbReference>
<dbReference type="OrthoDB" id="1937928at2"/>
<accession>A0A1I2QTL1</accession>
<dbReference type="Proteomes" id="UP000182135">
    <property type="component" value="Unassembled WGS sequence"/>
</dbReference>
<evidence type="ECO:0000313" key="1">
    <source>
        <dbReference type="EMBL" id="SFG28976.1"/>
    </source>
</evidence>
<dbReference type="EMBL" id="FOOE01000045">
    <property type="protein sequence ID" value="SFG28976.1"/>
    <property type="molecule type" value="Genomic_DNA"/>
</dbReference>
<gene>
    <name evidence="1" type="ORF">SAMN04487885_14517</name>
</gene>
<reference evidence="1 2" key="1">
    <citation type="submission" date="2016-10" db="EMBL/GenBank/DDBJ databases">
        <authorList>
            <person name="de Groot N.N."/>
        </authorList>
    </citation>
    <scope>NUCLEOTIDE SEQUENCE [LARGE SCALE GENOMIC DNA]</scope>
    <source>
        <strain evidence="1 2">NLAE-zl-G419</strain>
    </source>
</reference>
<organism evidence="1 2">
    <name type="scientific">Clostridium cadaveris</name>
    <dbReference type="NCBI Taxonomy" id="1529"/>
    <lineage>
        <taxon>Bacteria</taxon>
        <taxon>Bacillati</taxon>
        <taxon>Bacillota</taxon>
        <taxon>Clostridia</taxon>
        <taxon>Eubacteriales</taxon>
        <taxon>Clostridiaceae</taxon>
        <taxon>Clostridium</taxon>
    </lineage>
</organism>
<dbReference type="STRING" id="1529.SAMN04487885_14517"/>
<evidence type="ECO:0000313" key="2">
    <source>
        <dbReference type="Proteomes" id="UP000182135"/>
    </source>
</evidence>
<proteinExistence type="predicted"/>
<keyword evidence="2" id="KW-1185">Reference proteome</keyword>
<sequence>MNKKMIDELEKVCTPVVELLRREYDPHCTIIIDSEIIRLVGDEVGIPYKGNLKWADDLVKHLSKIIQEQSKFVLETSEGVCKNPNEHTTPVNMENQEARKILEEQFKLLSKESKGCDHKCLHNITNAMLNIYATLYPCQYDSKEG</sequence>
<protein>
    <submittedName>
        <fullName evidence="1">Uncharacterized protein</fullName>
    </submittedName>
</protein>